<dbReference type="Gene3D" id="3.50.50.60">
    <property type="entry name" value="FAD/NAD(P)-binding domain"/>
    <property type="match status" value="1"/>
</dbReference>
<dbReference type="GO" id="GO:0004497">
    <property type="term" value="F:monooxygenase activity"/>
    <property type="evidence" value="ECO:0007669"/>
    <property type="project" value="UniProtKB-KW"/>
</dbReference>
<dbReference type="InterPro" id="IPR002938">
    <property type="entry name" value="FAD-bd"/>
</dbReference>
<evidence type="ECO:0000256" key="3">
    <source>
        <dbReference type="ARBA" id="ARBA00022827"/>
    </source>
</evidence>
<evidence type="ECO:0000256" key="2">
    <source>
        <dbReference type="ARBA" id="ARBA00022630"/>
    </source>
</evidence>
<evidence type="ECO:0000256" key="1">
    <source>
        <dbReference type="ARBA" id="ARBA00001974"/>
    </source>
</evidence>
<dbReference type="Proteomes" id="UP001276659">
    <property type="component" value="Unassembled WGS sequence"/>
</dbReference>
<keyword evidence="2" id="KW-0285">Flavoprotein</keyword>
<reference evidence="7" key="1">
    <citation type="submission" date="2022-11" db="EMBL/GenBank/DDBJ databases">
        <title>Chromosomal genome sequence assembly and mating type (MAT) locus characterization of the leprose asexual lichenized fungus Lepraria neglecta (Nyl.) Erichsen.</title>
        <authorList>
            <person name="Allen J.L."/>
            <person name="Pfeffer B."/>
        </authorList>
    </citation>
    <scope>NUCLEOTIDE SEQUENCE</scope>
    <source>
        <strain evidence="7">Allen 5258</strain>
    </source>
</reference>
<dbReference type="InterPro" id="IPR036188">
    <property type="entry name" value="FAD/NAD-bd_sf"/>
</dbReference>
<dbReference type="AlphaFoldDB" id="A0AAD9Z686"/>
<evidence type="ECO:0000256" key="5">
    <source>
        <dbReference type="ARBA" id="ARBA00023033"/>
    </source>
</evidence>
<proteinExistence type="predicted"/>
<keyword evidence="8" id="KW-1185">Reference proteome</keyword>
<name>A0AAD9Z686_9LECA</name>
<dbReference type="Pfam" id="PF01494">
    <property type="entry name" value="FAD_binding_3"/>
    <property type="match status" value="1"/>
</dbReference>
<dbReference type="GO" id="GO:0071949">
    <property type="term" value="F:FAD binding"/>
    <property type="evidence" value="ECO:0007669"/>
    <property type="project" value="InterPro"/>
</dbReference>
<keyword evidence="4" id="KW-0560">Oxidoreductase</keyword>
<keyword evidence="3" id="KW-0274">FAD</keyword>
<protein>
    <recommendedName>
        <fullName evidence="6">FAD-binding domain-containing protein</fullName>
    </recommendedName>
</protein>
<evidence type="ECO:0000313" key="7">
    <source>
        <dbReference type="EMBL" id="KAK3171573.1"/>
    </source>
</evidence>
<dbReference type="PANTHER" id="PTHR47178">
    <property type="entry name" value="MONOOXYGENASE, FAD-BINDING"/>
    <property type="match status" value="1"/>
</dbReference>
<sequence length="401" mass="44013">MAIHWSLDRLEKLLPPELWAKLAETSCNPSVPMEAGGNYPIINGETGAMLAGVPYAKGLRVPRSKMRALCAEGIDVQYGKDLSDIAFNESGNGVIVTFSDGTIIPASIVLGADGPRSKVREFAMSGADKASVSKFPIWHHNMTVCYGDADKASQVSSLFYPLHLYLSGQRGALPTLKSRNYSLKPSKSLVSSMPDGPNHPETWVFHLAMAWLGNPDHSLSYKERLAMIKERAEELGEPARSAFTWIPPDTPVHKADISYWITQPWDNHGGRMTLVGDAAHPMPPYRGQGLNHCICDVSHVLSALDSILTNKSTLSSAITAYDEEIVPRGGEEVKCSVENGFMLHDWQKVLESPVFRNGFKPMTGHDDAEAKKVEERVVSEHGEVQMKREEEAVGKIDIAAH</sequence>
<comment type="cofactor">
    <cofactor evidence="1">
        <name>FAD</name>
        <dbReference type="ChEBI" id="CHEBI:57692"/>
    </cofactor>
</comment>
<organism evidence="7 8">
    <name type="scientific">Lepraria neglecta</name>
    <dbReference type="NCBI Taxonomy" id="209136"/>
    <lineage>
        <taxon>Eukaryota</taxon>
        <taxon>Fungi</taxon>
        <taxon>Dikarya</taxon>
        <taxon>Ascomycota</taxon>
        <taxon>Pezizomycotina</taxon>
        <taxon>Lecanoromycetes</taxon>
        <taxon>OSLEUM clade</taxon>
        <taxon>Lecanoromycetidae</taxon>
        <taxon>Lecanorales</taxon>
        <taxon>Lecanorineae</taxon>
        <taxon>Stereocaulaceae</taxon>
        <taxon>Lepraria</taxon>
    </lineage>
</organism>
<dbReference type="SUPFAM" id="SSF51905">
    <property type="entry name" value="FAD/NAD(P)-binding domain"/>
    <property type="match status" value="1"/>
</dbReference>
<dbReference type="PANTHER" id="PTHR47178:SF2">
    <property type="entry name" value="FAD-BINDING DOMAIN-CONTAINING PROTEIN"/>
    <property type="match status" value="1"/>
</dbReference>
<dbReference type="EMBL" id="JASNWA010000008">
    <property type="protein sequence ID" value="KAK3171573.1"/>
    <property type="molecule type" value="Genomic_DNA"/>
</dbReference>
<comment type="caution">
    <text evidence="7">The sequence shown here is derived from an EMBL/GenBank/DDBJ whole genome shotgun (WGS) entry which is preliminary data.</text>
</comment>
<accession>A0AAD9Z686</accession>
<keyword evidence="5" id="KW-0503">Monooxygenase</keyword>
<evidence type="ECO:0000313" key="8">
    <source>
        <dbReference type="Proteomes" id="UP001276659"/>
    </source>
</evidence>
<evidence type="ECO:0000259" key="6">
    <source>
        <dbReference type="Pfam" id="PF01494"/>
    </source>
</evidence>
<evidence type="ECO:0000256" key="4">
    <source>
        <dbReference type="ARBA" id="ARBA00023002"/>
    </source>
</evidence>
<gene>
    <name evidence="7" type="ORF">OEA41_003657</name>
</gene>
<feature type="domain" description="FAD-binding" evidence="6">
    <location>
        <begin position="267"/>
        <end position="328"/>
    </location>
</feature>